<feature type="compositionally biased region" description="Basic and acidic residues" evidence="1">
    <location>
        <begin position="1"/>
        <end position="14"/>
    </location>
</feature>
<dbReference type="EMBL" id="BAAANC010000005">
    <property type="protein sequence ID" value="GAA1558600.1"/>
    <property type="molecule type" value="Genomic_DNA"/>
</dbReference>
<evidence type="ECO:0000313" key="2">
    <source>
        <dbReference type="EMBL" id="GAA1558600.1"/>
    </source>
</evidence>
<dbReference type="RefSeq" id="WP_344182838.1">
    <property type="nucleotide sequence ID" value="NZ_BAAANC010000005.1"/>
</dbReference>
<organism evidence="2 3">
    <name type="scientific">Kribbella lupini</name>
    <dbReference type="NCBI Taxonomy" id="291602"/>
    <lineage>
        <taxon>Bacteria</taxon>
        <taxon>Bacillati</taxon>
        <taxon>Actinomycetota</taxon>
        <taxon>Actinomycetes</taxon>
        <taxon>Propionibacteriales</taxon>
        <taxon>Kribbellaceae</taxon>
        <taxon>Kribbella</taxon>
    </lineage>
</organism>
<gene>
    <name evidence="2" type="ORF">GCM10009741_74410</name>
</gene>
<comment type="caution">
    <text evidence="2">The sequence shown here is derived from an EMBL/GenBank/DDBJ whole genome shotgun (WGS) entry which is preliminary data.</text>
</comment>
<accession>A0ABP4NAA4</accession>
<feature type="compositionally biased region" description="Basic and acidic residues" evidence="1">
    <location>
        <begin position="22"/>
        <end position="89"/>
    </location>
</feature>
<evidence type="ECO:0008006" key="4">
    <source>
        <dbReference type="Google" id="ProtNLM"/>
    </source>
</evidence>
<sequence length="199" mass="22155">MTDHRPEDRSDERTPGLTDADFSDRPTDQDGDGSLRDTDAHDNDVRDTDVRDNDVRDTAVRDTGDNTMSDDRLARAAEDDSLVGDRTDSTDDQVTPANEPAAAAATTQTSTDGPLVAEDAAVDFRSRWEVIQQGFVDDPRQAVSEADKLVDDLLKRLSATFDQQHQDLERQWSDGEPSTEDLRGALQKYRAFFQRLLAL</sequence>
<evidence type="ECO:0000256" key="1">
    <source>
        <dbReference type="SAM" id="MobiDB-lite"/>
    </source>
</evidence>
<feature type="region of interest" description="Disordered" evidence="1">
    <location>
        <begin position="1"/>
        <end position="115"/>
    </location>
</feature>
<dbReference type="Proteomes" id="UP001500363">
    <property type="component" value="Unassembled WGS sequence"/>
</dbReference>
<keyword evidence="3" id="KW-1185">Reference proteome</keyword>
<reference evidence="3" key="1">
    <citation type="journal article" date="2019" name="Int. J. Syst. Evol. Microbiol.">
        <title>The Global Catalogue of Microorganisms (GCM) 10K type strain sequencing project: providing services to taxonomists for standard genome sequencing and annotation.</title>
        <authorList>
            <consortium name="The Broad Institute Genomics Platform"/>
            <consortium name="The Broad Institute Genome Sequencing Center for Infectious Disease"/>
            <person name="Wu L."/>
            <person name="Ma J."/>
        </authorList>
    </citation>
    <scope>NUCLEOTIDE SEQUENCE [LARGE SCALE GENOMIC DNA]</scope>
    <source>
        <strain evidence="3">JCM 14303</strain>
    </source>
</reference>
<evidence type="ECO:0000313" key="3">
    <source>
        <dbReference type="Proteomes" id="UP001500363"/>
    </source>
</evidence>
<protein>
    <recommendedName>
        <fullName evidence="4">Type VII secretion system (Wss) protein ESAT-6</fullName>
    </recommendedName>
</protein>
<name>A0ABP4NAA4_9ACTN</name>
<proteinExistence type="predicted"/>
<feature type="compositionally biased region" description="Low complexity" evidence="1">
    <location>
        <begin position="95"/>
        <end position="111"/>
    </location>
</feature>